<evidence type="ECO:0000256" key="1">
    <source>
        <dbReference type="SAM" id="Coils"/>
    </source>
</evidence>
<accession>A0A397TAR1</accession>
<organism evidence="2 3">
    <name type="scientific">Glomus cerebriforme</name>
    <dbReference type="NCBI Taxonomy" id="658196"/>
    <lineage>
        <taxon>Eukaryota</taxon>
        <taxon>Fungi</taxon>
        <taxon>Fungi incertae sedis</taxon>
        <taxon>Mucoromycota</taxon>
        <taxon>Glomeromycotina</taxon>
        <taxon>Glomeromycetes</taxon>
        <taxon>Glomerales</taxon>
        <taxon>Glomeraceae</taxon>
        <taxon>Glomus</taxon>
    </lineage>
</organism>
<reference evidence="2 3" key="1">
    <citation type="submission" date="2018-06" db="EMBL/GenBank/DDBJ databases">
        <title>Comparative genomics reveals the genomic features of Rhizophagus irregularis, R. cerebriforme, R. diaphanum and Gigaspora rosea, and their symbiotic lifestyle signature.</title>
        <authorList>
            <person name="Morin E."/>
            <person name="San Clemente H."/>
            <person name="Chen E.C.H."/>
            <person name="De La Providencia I."/>
            <person name="Hainaut M."/>
            <person name="Kuo A."/>
            <person name="Kohler A."/>
            <person name="Murat C."/>
            <person name="Tang N."/>
            <person name="Roy S."/>
            <person name="Loubradou J."/>
            <person name="Henrissat B."/>
            <person name="Grigoriev I.V."/>
            <person name="Corradi N."/>
            <person name="Roux C."/>
            <person name="Martin F.M."/>
        </authorList>
    </citation>
    <scope>NUCLEOTIDE SEQUENCE [LARGE SCALE GENOMIC DNA]</scope>
    <source>
        <strain evidence="2 3">DAOM 227022</strain>
    </source>
</reference>
<name>A0A397TAR1_9GLOM</name>
<keyword evidence="3" id="KW-1185">Reference proteome</keyword>
<dbReference type="Proteomes" id="UP000265703">
    <property type="component" value="Unassembled WGS sequence"/>
</dbReference>
<keyword evidence="1" id="KW-0175">Coiled coil</keyword>
<dbReference type="OrthoDB" id="10654879at2759"/>
<protein>
    <submittedName>
        <fullName evidence="2">Uncharacterized protein</fullName>
    </submittedName>
</protein>
<evidence type="ECO:0000313" key="3">
    <source>
        <dbReference type="Proteomes" id="UP000265703"/>
    </source>
</evidence>
<gene>
    <name evidence="2" type="ORF">C1645_803284</name>
</gene>
<comment type="caution">
    <text evidence="2">The sequence shown here is derived from an EMBL/GenBank/DDBJ whole genome shotgun (WGS) entry which is preliminary data.</text>
</comment>
<proteinExistence type="predicted"/>
<dbReference type="AlphaFoldDB" id="A0A397TAR1"/>
<feature type="coiled-coil region" evidence="1">
    <location>
        <begin position="57"/>
        <end position="113"/>
    </location>
</feature>
<sequence>MTRTRNKSCSNCGIIPAEKYMRKLADQNLYCNDCREALVNCSKKELKNLGHPYYLNFKKLKNENGRLKNNQRRNETQQLATIQKERDGLVAQLTDLQIALNKANKEIQDEREIHEDSLKIQDNWYHRLPPNDTNLKNILTDFAQKYLKLNWKNKVKKQRIKELENYLEIVNHLANFQLQELQQTNKLLQEQLTKIKQENITLKLDLEFVVKEKDEIKEDCRKVIQNHQQEFQLQELQQTSKLLQKQLTKLQQENISLKLDLEFVAKEKDEIKEDCQKVIQNHQEEILQLQQQIQQEELLPRTMTKLTFWKKC</sequence>
<feature type="coiled-coil region" evidence="1">
    <location>
        <begin position="171"/>
        <end position="299"/>
    </location>
</feature>
<evidence type="ECO:0000313" key="2">
    <source>
        <dbReference type="EMBL" id="RIA94962.1"/>
    </source>
</evidence>
<dbReference type="EMBL" id="QKYT01000070">
    <property type="protein sequence ID" value="RIA94962.1"/>
    <property type="molecule type" value="Genomic_DNA"/>
</dbReference>